<protein>
    <submittedName>
        <fullName evidence="3">Uncharacterized protein</fullName>
    </submittedName>
</protein>
<keyword evidence="4" id="KW-1185">Reference proteome</keyword>
<dbReference type="EMBL" id="KN817696">
    <property type="protein sequence ID" value="KJA14079.1"/>
    <property type="molecule type" value="Genomic_DNA"/>
</dbReference>
<keyword evidence="1" id="KW-0175">Coiled coil</keyword>
<dbReference type="AlphaFoldDB" id="A0A0D2N4F7"/>
<evidence type="ECO:0000313" key="3">
    <source>
        <dbReference type="EMBL" id="KJA14079.1"/>
    </source>
</evidence>
<proteinExistence type="predicted"/>
<organism evidence="3 4">
    <name type="scientific">Hypholoma sublateritium (strain FD-334 SS-4)</name>
    <dbReference type="NCBI Taxonomy" id="945553"/>
    <lineage>
        <taxon>Eukaryota</taxon>
        <taxon>Fungi</taxon>
        <taxon>Dikarya</taxon>
        <taxon>Basidiomycota</taxon>
        <taxon>Agaricomycotina</taxon>
        <taxon>Agaricomycetes</taxon>
        <taxon>Agaricomycetidae</taxon>
        <taxon>Agaricales</taxon>
        <taxon>Agaricineae</taxon>
        <taxon>Strophariaceae</taxon>
        <taxon>Hypholoma</taxon>
    </lineage>
</organism>
<feature type="compositionally biased region" description="Low complexity" evidence="2">
    <location>
        <begin position="49"/>
        <end position="67"/>
    </location>
</feature>
<dbReference type="Proteomes" id="UP000054270">
    <property type="component" value="Unassembled WGS sequence"/>
</dbReference>
<evidence type="ECO:0000313" key="4">
    <source>
        <dbReference type="Proteomes" id="UP000054270"/>
    </source>
</evidence>
<reference evidence="4" key="1">
    <citation type="submission" date="2014-04" db="EMBL/GenBank/DDBJ databases">
        <title>Evolutionary Origins and Diversification of the Mycorrhizal Mutualists.</title>
        <authorList>
            <consortium name="DOE Joint Genome Institute"/>
            <consortium name="Mycorrhizal Genomics Consortium"/>
            <person name="Kohler A."/>
            <person name="Kuo A."/>
            <person name="Nagy L.G."/>
            <person name="Floudas D."/>
            <person name="Copeland A."/>
            <person name="Barry K.W."/>
            <person name="Cichocki N."/>
            <person name="Veneault-Fourrey C."/>
            <person name="LaButti K."/>
            <person name="Lindquist E.A."/>
            <person name="Lipzen A."/>
            <person name="Lundell T."/>
            <person name="Morin E."/>
            <person name="Murat C."/>
            <person name="Riley R."/>
            <person name="Ohm R."/>
            <person name="Sun H."/>
            <person name="Tunlid A."/>
            <person name="Henrissat B."/>
            <person name="Grigoriev I.V."/>
            <person name="Hibbett D.S."/>
            <person name="Martin F."/>
        </authorList>
    </citation>
    <scope>NUCLEOTIDE SEQUENCE [LARGE SCALE GENOMIC DNA]</scope>
    <source>
        <strain evidence="4">FD-334 SS-4</strain>
    </source>
</reference>
<evidence type="ECO:0000256" key="2">
    <source>
        <dbReference type="SAM" id="MobiDB-lite"/>
    </source>
</evidence>
<feature type="region of interest" description="Disordered" evidence="2">
    <location>
        <begin position="43"/>
        <end position="76"/>
    </location>
</feature>
<gene>
    <name evidence="3" type="ORF">HYPSUDRAFT_59574</name>
</gene>
<sequence length="452" mass="49419">MNNDASPGQKSQDSGVNVRLLFSLDMLEGLVTLRLSRNYGRKNVDHANSTSKNKPAASTTAAAVTNSDNGAPSADPAAGLSTATAILLLTHPSPVYQGAPPAQGNPPFQQQLTPSTNDMATMATVIEGQIIKIEEQEKTIHNQTEEISTQTARFLLIEAHIKQLEFTISSNKEAADAQISKVNKKNEIAATEVNELAETVSRQKIKIIDMDKEHHTIKTTLESQIKGIEDTIVVLTLRIEAQDEEIQDMKLYSFREDPLLSLVRIKCRAVIDRGLGIIYEAATGLKPDKKQHHVKKWVAITLNPPGFKGLATLTDSQRTALDLGRYKACCKLLTQGGKMLSPAYIALIQSNTLRFLMQSSIDLRNHANENAHELAQSQISDLRQCLDRAKKDNIIDTICSSSDLSGIEGTMAFIESSFPNLPPVVSSSTTKTTVELKITTETSTVNHKASEH</sequence>
<accession>A0A0D2N4F7</accession>
<evidence type="ECO:0000256" key="1">
    <source>
        <dbReference type="SAM" id="Coils"/>
    </source>
</evidence>
<feature type="coiled-coil region" evidence="1">
    <location>
        <begin position="126"/>
        <end position="153"/>
    </location>
</feature>
<name>A0A0D2N4F7_HYPSF</name>